<feature type="site" description="Important for serine binding" evidence="2">
    <location>
        <position position="424"/>
    </location>
</feature>
<dbReference type="PIRSF" id="PIRSF001529">
    <property type="entry name" value="Ser-tRNA-synth_IIa"/>
    <property type="match status" value="1"/>
</dbReference>
<dbReference type="GO" id="GO:0005524">
    <property type="term" value="F:ATP binding"/>
    <property type="evidence" value="ECO:0007669"/>
    <property type="project" value="InterPro"/>
</dbReference>
<dbReference type="PANTHER" id="PTHR11778">
    <property type="entry name" value="SERYL-TRNA SYNTHETASE"/>
    <property type="match status" value="1"/>
</dbReference>
<reference evidence="4" key="2">
    <citation type="journal article" date="2023" name="Commun. Biol.">
        <title>Intrasexual cuticular hydrocarbon dimorphism in a wasp sheds light on hydrocarbon biosynthesis genes in Hymenoptera.</title>
        <authorList>
            <person name="Moris V.C."/>
            <person name="Podsiadlowski L."/>
            <person name="Martin S."/>
            <person name="Oeyen J.P."/>
            <person name="Donath A."/>
            <person name="Petersen M."/>
            <person name="Wilbrandt J."/>
            <person name="Misof B."/>
            <person name="Liedtke D."/>
            <person name="Thamm M."/>
            <person name="Scheiner R."/>
            <person name="Schmitt T."/>
            <person name="Niehuis O."/>
        </authorList>
    </citation>
    <scope>NUCLEOTIDE SEQUENCE</scope>
    <source>
        <strain evidence="4">GBR_01_08_01A</strain>
    </source>
</reference>
<dbReference type="GO" id="GO:0006434">
    <property type="term" value="P:seryl-tRNA aminoacylation"/>
    <property type="evidence" value="ECO:0007669"/>
    <property type="project" value="InterPro"/>
</dbReference>
<dbReference type="AlphaFoldDB" id="A0AAD9RTS9"/>
<dbReference type="SUPFAM" id="SSF55681">
    <property type="entry name" value="Class II aaRS and biotin synthetases"/>
    <property type="match status" value="1"/>
</dbReference>
<evidence type="ECO:0000256" key="2">
    <source>
        <dbReference type="PIRSR" id="PIRSR001529-1"/>
    </source>
</evidence>
<evidence type="ECO:0000256" key="1">
    <source>
        <dbReference type="ARBA" id="ARBA00010728"/>
    </source>
</evidence>
<feature type="domain" description="Aminoacyl-tRNA synthetase class II (G/ P/ S/T)" evidence="3">
    <location>
        <begin position="275"/>
        <end position="439"/>
    </location>
</feature>
<dbReference type="EMBL" id="JAIFRP010000021">
    <property type="protein sequence ID" value="KAK2585807.1"/>
    <property type="molecule type" value="Genomic_DNA"/>
</dbReference>
<dbReference type="Gene3D" id="3.30.930.10">
    <property type="entry name" value="Bira Bifunctional Protein, Domain 2"/>
    <property type="match status" value="1"/>
</dbReference>
<organism evidence="4 5">
    <name type="scientific">Odynerus spinipes</name>
    <dbReference type="NCBI Taxonomy" id="1348599"/>
    <lineage>
        <taxon>Eukaryota</taxon>
        <taxon>Metazoa</taxon>
        <taxon>Ecdysozoa</taxon>
        <taxon>Arthropoda</taxon>
        <taxon>Hexapoda</taxon>
        <taxon>Insecta</taxon>
        <taxon>Pterygota</taxon>
        <taxon>Neoptera</taxon>
        <taxon>Endopterygota</taxon>
        <taxon>Hymenoptera</taxon>
        <taxon>Apocrita</taxon>
        <taxon>Aculeata</taxon>
        <taxon>Vespoidea</taxon>
        <taxon>Vespidae</taxon>
        <taxon>Eumeninae</taxon>
        <taxon>Odynerus</taxon>
    </lineage>
</organism>
<dbReference type="InterPro" id="IPR002314">
    <property type="entry name" value="aa-tRNA-synt_IIb"/>
</dbReference>
<name>A0AAD9RTS9_9HYME</name>
<gene>
    <name evidence="4" type="ORF">KPH14_010408</name>
</gene>
<evidence type="ECO:0000313" key="5">
    <source>
        <dbReference type="Proteomes" id="UP001258017"/>
    </source>
</evidence>
<protein>
    <recommendedName>
        <fullName evidence="3">Aminoacyl-tRNA synthetase class II (G/ P/ S/T) domain-containing protein</fullName>
    </recommendedName>
</protein>
<evidence type="ECO:0000259" key="3">
    <source>
        <dbReference type="Pfam" id="PF00587"/>
    </source>
</evidence>
<dbReference type="Proteomes" id="UP001258017">
    <property type="component" value="Unassembled WGS sequence"/>
</dbReference>
<dbReference type="GO" id="GO:0004828">
    <property type="term" value="F:serine-tRNA ligase activity"/>
    <property type="evidence" value="ECO:0007669"/>
    <property type="project" value="InterPro"/>
</dbReference>
<sequence>MNRTSCRDIFYLTKRKYGSALYISGRRANKNFAFLSPHLDFEERFLNINKLQKELTLRKVNMDAIELKQAWEFYKSISANRLALETRKHEIGLQVKELMDKTDKTSEDEQQFAKLLLQAKTVKEDVKAVREMQWDLDESIIVKLLKLPSELDERTPPEYPTILKHFGRLCDLPENDNKSHIEIGRTLDLLQYKNPMQYYLSNDAALFELGILNFAGKILADNEMIRIAGSDFSRSILVEGSGLDHEDFMDTFILQNDNESNTDFSDHVHLVGGASLPSMLALHAKQLIQSKFSPIKYYSIGRQYTPFPKGTTPFGLFTVCQASAVQIFLMMNDLECTTQFEKMLEVISDLYSNITDHYRVVMRPAPELRTCEKLRVSFELWSPFSKRYIEAGYISTHGKYLSKRLLIGYETAEDNEFSSIISGTILSVPRVLGCLLEQNSNKFIIPPKIVEQMPIHYTMDLA</sequence>
<dbReference type="InterPro" id="IPR002317">
    <property type="entry name" value="Ser-tRNA-ligase_type_1"/>
</dbReference>
<keyword evidence="5" id="KW-1185">Reference proteome</keyword>
<dbReference type="Pfam" id="PF00587">
    <property type="entry name" value="tRNA-synt_2b"/>
    <property type="match status" value="1"/>
</dbReference>
<reference evidence="4" key="1">
    <citation type="submission" date="2021-08" db="EMBL/GenBank/DDBJ databases">
        <authorList>
            <person name="Misof B."/>
            <person name="Oliver O."/>
            <person name="Podsiadlowski L."/>
            <person name="Donath A."/>
            <person name="Peters R."/>
            <person name="Mayer C."/>
            <person name="Rust J."/>
            <person name="Gunkel S."/>
            <person name="Lesny P."/>
            <person name="Martin S."/>
            <person name="Oeyen J.P."/>
            <person name="Petersen M."/>
            <person name="Panagiotis P."/>
            <person name="Wilbrandt J."/>
            <person name="Tanja T."/>
        </authorList>
    </citation>
    <scope>NUCLEOTIDE SEQUENCE</scope>
    <source>
        <strain evidence="4">GBR_01_08_01A</strain>
        <tissue evidence="4">Thorax + abdomen</tissue>
    </source>
</reference>
<evidence type="ECO:0000313" key="4">
    <source>
        <dbReference type="EMBL" id="KAK2585807.1"/>
    </source>
</evidence>
<dbReference type="InterPro" id="IPR045864">
    <property type="entry name" value="aa-tRNA-synth_II/BPL/LPL"/>
</dbReference>
<dbReference type="Gene3D" id="1.10.287.40">
    <property type="entry name" value="Serine-tRNA synthetase, tRNA binding domain"/>
    <property type="match status" value="1"/>
</dbReference>
<dbReference type="InterPro" id="IPR042103">
    <property type="entry name" value="SerRS_1_N_sf"/>
</dbReference>
<comment type="caution">
    <text evidence="4">The sequence shown here is derived from an EMBL/GenBank/DDBJ whole genome shotgun (WGS) entry which is preliminary data.</text>
</comment>
<comment type="similarity">
    <text evidence="1">Belongs to the class-II aminoacyl-tRNA synthetase family. Type-1 seryl-tRNA synthetase subfamily.</text>
</comment>
<proteinExistence type="inferred from homology"/>
<accession>A0AAD9RTS9</accession>